<dbReference type="InParanoid" id="F1ZDF7"/>
<dbReference type="ESTHER" id="9sphn-f1zdf7">
    <property type="family name" value="Monoglyceridelipase_lysophospholip"/>
</dbReference>
<dbReference type="EMBL" id="AEWJ01000065">
    <property type="protein sequence ID" value="EGD57302.1"/>
    <property type="molecule type" value="Genomic_DNA"/>
</dbReference>
<dbReference type="FunCoup" id="F1ZDF7">
    <property type="interactions" value="18"/>
</dbReference>
<dbReference type="Proteomes" id="UP000004728">
    <property type="component" value="Unassembled WGS sequence"/>
</dbReference>
<dbReference type="OrthoDB" id="9788260at2"/>
<reference evidence="2 3" key="1">
    <citation type="journal article" date="2012" name="J. Bacteriol.">
        <title>Draft Genome Sequence of Novosphingobium nitrogenifigens Y88T.</title>
        <authorList>
            <person name="Strabala T.J."/>
            <person name="Macdonald L."/>
            <person name="Liu V."/>
            <person name="Smit A.M."/>
        </authorList>
    </citation>
    <scope>NUCLEOTIDE SEQUENCE [LARGE SCALE GENOMIC DNA]</scope>
    <source>
        <strain evidence="2 3">DSM 19370</strain>
    </source>
</reference>
<dbReference type="AlphaFoldDB" id="F1ZDF7"/>
<protein>
    <submittedName>
        <fullName evidence="2">Lysophospholipase L2</fullName>
    </submittedName>
</protein>
<dbReference type="Gene3D" id="3.40.50.1820">
    <property type="entry name" value="alpha/beta hydrolase"/>
    <property type="match status" value="1"/>
</dbReference>
<keyword evidence="3" id="KW-1185">Reference proteome</keyword>
<dbReference type="Pfam" id="PF12146">
    <property type="entry name" value="Hydrolase_4"/>
    <property type="match status" value="1"/>
</dbReference>
<name>F1ZDF7_9SPHN</name>
<dbReference type="InterPro" id="IPR051044">
    <property type="entry name" value="MAG_DAG_Lipase"/>
</dbReference>
<evidence type="ECO:0000313" key="3">
    <source>
        <dbReference type="Proteomes" id="UP000004728"/>
    </source>
</evidence>
<proteinExistence type="predicted"/>
<comment type="caution">
    <text evidence="2">The sequence shown here is derived from an EMBL/GenBank/DDBJ whole genome shotgun (WGS) entry which is preliminary data.</text>
</comment>
<feature type="domain" description="Serine aminopeptidase S33" evidence="1">
    <location>
        <begin position="49"/>
        <end position="303"/>
    </location>
</feature>
<dbReference type="eggNOG" id="COG2267">
    <property type="taxonomic scope" value="Bacteria"/>
</dbReference>
<dbReference type="RefSeq" id="WP_008071683.1">
    <property type="nucleotide sequence ID" value="NZ_AQWK01000004.1"/>
</dbReference>
<dbReference type="InterPro" id="IPR029058">
    <property type="entry name" value="AB_hydrolase_fold"/>
</dbReference>
<dbReference type="STRING" id="983920.Y88_3611"/>
<organism evidence="2 3">
    <name type="scientific">Novosphingobium nitrogenifigens DSM 19370</name>
    <dbReference type="NCBI Taxonomy" id="983920"/>
    <lineage>
        <taxon>Bacteria</taxon>
        <taxon>Pseudomonadati</taxon>
        <taxon>Pseudomonadota</taxon>
        <taxon>Alphaproteobacteria</taxon>
        <taxon>Sphingomonadales</taxon>
        <taxon>Sphingomonadaceae</taxon>
        <taxon>Novosphingobium</taxon>
    </lineage>
</organism>
<sequence>MAMSDRPLPINRRAIPDPACESMWLTEDGAPIRRIDWPGAPRDGEGLRRGSILFLPGRADFYEKYLETLDGWHRQGWRVTALDWRWQAGSGRFRADPKVGDVADFSIWINDLASFWRDWTELVPGPHVLVGHSMGGHLVLRTVAEGLVRPDALVLSAPMLGFVTAVPEWLQLTYAGLMCRLGDPGRMAWTGGERPGEDADQRARDLTHDPARYADELWWRSHRPQLDLGPASWHWVRKACESLRRLATPDLLESVNVPVLLLAARHDALVSLVAIERAAARLPDAELCAFGEEAAHEILRECDAVRERVLATIADFLDRKAPRSLTR</sequence>
<evidence type="ECO:0000313" key="2">
    <source>
        <dbReference type="EMBL" id="EGD57302.1"/>
    </source>
</evidence>
<gene>
    <name evidence="2" type="ORF">Y88_3611</name>
</gene>
<dbReference type="InterPro" id="IPR022742">
    <property type="entry name" value="Hydrolase_4"/>
</dbReference>
<evidence type="ECO:0000259" key="1">
    <source>
        <dbReference type="Pfam" id="PF12146"/>
    </source>
</evidence>
<dbReference type="SUPFAM" id="SSF53474">
    <property type="entry name" value="alpha/beta-Hydrolases"/>
    <property type="match status" value="1"/>
</dbReference>
<dbReference type="PANTHER" id="PTHR11614">
    <property type="entry name" value="PHOSPHOLIPASE-RELATED"/>
    <property type="match status" value="1"/>
</dbReference>
<dbReference type="HOGENOM" id="CLU_026209_10_1_5"/>
<accession>F1ZDF7</accession>